<gene>
    <name evidence="3" type="primary">ORF3</name>
</gene>
<dbReference type="InterPro" id="IPR004875">
    <property type="entry name" value="DDE_SF_endonuclease_dom"/>
</dbReference>
<protein>
    <submittedName>
        <fullName evidence="3">Transposase</fullName>
    </submittedName>
</protein>
<proteinExistence type="predicted"/>
<dbReference type="EMBL" id="X59156">
    <property type="protein sequence ID" value="CAA41878.1"/>
    <property type="molecule type" value="Genomic_DNA"/>
</dbReference>
<organism evidence="3">
    <name type="scientific">Caenorhabditis elegans</name>
    <dbReference type="NCBI Taxonomy" id="6239"/>
    <lineage>
        <taxon>Eukaryota</taxon>
        <taxon>Metazoa</taxon>
        <taxon>Ecdysozoa</taxon>
        <taxon>Nematoda</taxon>
        <taxon>Chromadorea</taxon>
        <taxon>Rhabditida</taxon>
        <taxon>Rhabditina</taxon>
        <taxon>Rhabditomorpha</taxon>
        <taxon>Rhabditoidea</taxon>
        <taxon>Rhabditidae</taxon>
        <taxon>Peloderinae</taxon>
        <taxon>Caenorhabditis</taxon>
    </lineage>
</organism>
<dbReference type="AlphaFoldDB" id="V9H0V1"/>
<feature type="domain" description="DDE-1" evidence="2">
    <location>
        <begin position="8"/>
        <end position="63"/>
    </location>
</feature>
<dbReference type="GO" id="GO:0003676">
    <property type="term" value="F:nucleic acid binding"/>
    <property type="evidence" value="ECO:0007669"/>
    <property type="project" value="InterPro"/>
</dbReference>
<reference evidence="3" key="2">
    <citation type="journal article" date="1992" name="DNA Cell Biol.">
        <title>The Tc2 transposon of Caenorhabditis elegans has the structure of a self-regulated element.</title>
        <authorList>
            <person name="Ruvolo V."/>
            <person name="Hill J.E."/>
            <person name="Levitt A."/>
        </authorList>
    </citation>
    <scope>NUCLEOTIDE SEQUENCE</scope>
    <source>
        <strain evidence="3">RW7406</strain>
    </source>
</reference>
<keyword evidence="1" id="KW-1133">Transmembrane helix</keyword>
<feature type="non-terminal residue" evidence="3">
    <location>
        <position position="1"/>
    </location>
</feature>
<dbReference type="Pfam" id="PF03184">
    <property type="entry name" value="DDE_1"/>
    <property type="match status" value="1"/>
</dbReference>
<feature type="transmembrane region" description="Helical" evidence="1">
    <location>
        <begin position="136"/>
        <end position="156"/>
    </location>
</feature>
<accession>V9H0V1</accession>
<sequence length="160" mass="18238">APDVYWNSPFKASIRRSYEDWMVHGQKSFTKSNNMRPPSMLQYLEWIENAWNDLPKDLILKSFKGCALTIATDGSEDNQIHCFAPNGSIPSGLDLLNSTRIENSLVDLVQDIGIDESQEEGNESDNSIISVDNFCFFSVVCFSLIFFSFMKNCYFYSTIN</sequence>
<name>V9H0V1_CAEEL</name>
<evidence type="ECO:0000313" key="3">
    <source>
        <dbReference type="EMBL" id="CAA41878.1"/>
    </source>
</evidence>
<reference evidence="3" key="1">
    <citation type="submission" date="1991-04" db="EMBL/GenBank/DDBJ databases">
        <authorList>
            <person name="Levitt A.M."/>
        </authorList>
    </citation>
    <scope>NUCLEOTIDE SEQUENCE</scope>
    <source>
        <strain evidence="3">RW7406</strain>
    </source>
</reference>
<keyword evidence="1" id="KW-0472">Membrane</keyword>
<evidence type="ECO:0000259" key="2">
    <source>
        <dbReference type="Pfam" id="PF03184"/>
    </source>
</evidence>
<evidence type="ECO:0000256" key="1">
    <source>
        <dbReference type="SAM" id="Phobius"/>
    </source>
</evidence>
<keyword evidence="1" id="KW-0812">Transmembrane</keyword>